<comment type="caution">
    <text evidence="1">The sequence shown here is derived from an EMBL/GenBank/DDBJ whole genome shotgun (WGS) entry which is preliminary data.</text>
</comment>
<dbReference type="RefSeq" id="WP_125670550.1">
    <property type="nucleotide sequence ID" value="NZ_RCOS01000038.1"/>
</dbReference>
<reference evidence="1 2" key="1">
    <citation type="submission" date="2018-10" db="EMBL/GenBank/DDBJ databases">
        <title>Co-occurring genomic capacity for anaerobic methane metabolism and dissimilatory sulfite reduction discovered in the Korarchaeota.</title>
        <authorList>
            <person name="Mckay L.J."/>
            <person name="Dlakic M."/>
            <person name="Fields M.W."/>
            <person name="Delmont T.O."/>
            <person name="Eren A.M."/>
            <person name="Jay Z.J."/>
            <person name="Klingelsmith K.B."/>
            <person name="Rusch D.B."/>
            <person name="Inskeep W.P."/>
        </authorList>
    </citation>
    <scope>NUCLEOTIDE SEQUENCE [LARGE SCALE GENOMIC DNA]</scope>
    <source>
        <strain evidence="1 2">MDKW</strain>
    </source>
</reference>
<dbReference type="AlphaFoldDB" id="A0A3R9RRZ1"/>
<protein>
    <submittedName>
        <fullName evidence="1">Uncharacterized protein</fullName>
    </submittedName>
</protein>
<proteinExistence type="predicted"/>
<dbReference type="EMBL" id="RCOS01000038">
    <property type="protein sequence ID" value="RSN77217.1"/>
    <property type="molecule type" value="Genomic_DNA"/>
</dbReference>
<keyword evidence="2" id="KW-1185">Reference proteome</keyword>
<evidence type="ECO:0000313" key="2">
    <source>
        <dbReference type="Proteomes" id="UP000277582"/>
    </source>
</evidence>
<dbReference type="Proteomes" id="UP000277582">
    <property type="component" value="Unassembled WGS sequence"/>
</dbReference>
<gene>
    <name evidence="1" type="ORF">D6D85_02845</name>
</gene>
<accession>A0A3R9RRZ1</accession>
<evidence type="ECO:0000313" key="1">
    <source>
        <dbReference type="EMBL" id="RSN77217.1"/>
    </source>
</evidence>
<sequence>MPTTVSFKEFVRDVREAGVDFYAPGIDNITYEVLSAEEIKAVELAIKMLANHARAIAPQIAVEIERQAPAVYKMAAVAKAKFPGMKNISFPATGTGSIGISPLFPQAIKYTGTPSPSLPAYTSYTSNTWDITFTANTAAYLFGDGTNWYKANPTDGQRALLVILQNGVLEIGSTPKITQMRIKTDKSQKYGMFGVSPLSTIPLESGKKIHIYPTPGVVPIFHDVGIMWSVLPARSGTSTMPLLGFVFAEGDFLADIKTI</sequence>
<name>A0A3R9RRZ1_9CREN</name>
<organism evidence="1 2">
    <name type="scientific">Candidatus Methanodesulfokora washburnensis</name>
    <dbReference type="NCBI Taxonomy" id="2478471"/>
    <lineage>
        <taxon>Archaea</taxon>
        <taxon>Thermoproteota</taxon>
        <taxon>Candidatus Korarchaeia</taxon>
        <taxon>Candidatus Korarchaeia incertae sedis</taxon>
        <taxon>Candidatus Methanodesulfokora</taxon>
    </lineage>
</organism>